<evidence type="ECO:0000256" key="8">
    <source>
        <dbReference type="SAM" id="MobiDB-lite"/>
    </source>
</evidence>
<comment type="similarity">
    <text evidence="2 7">Belongs to the cytochrome P450 family.</text>
</comment>
<sequence length="582" mass="65070">MGAVVSTFQGLVVLGVALSALYFAYRALLPRPLAGIPYNRHAARSILGDVPEMVRYVVRTQKIFCWLTSLCERHQSPIVQAFINPGGLPWVIITDPYESQDILLRRGKEFDRSGFFGDVIGGILPEQHIQFESHDARFKNNRALINHLMAPTFVTTVLGPRLYQSAQAMMEVWKLKCAVANGRPFPAHKDITYTAMDTIFSAMFGHPEDEAVTAERLRAMEAFVPPTGSAAAGGIDDPFEFPEPPLADIFSAALTLGESVTHVQLSPAPRPTSWLLRQLPYMRKATAVKDSYIRERVLENVARIQEAERNGEKQEPRIALHSVLLRERDMAAKEGRAPRYTDRRIADEFFGFMLAGHDTSATTVAWGVKFLADHPHVQERLRADLRAAFPEAAAEGRAPSYAELSRAHVPYLDAVVEEVLRHSNTIAFVVRRALCDTTVMGRHIPKGTDVWFAANGPSYLAPELPASDKERSPGARSGKPGLTGLWDDQDACRFRPERWLKRDDEQGSEVFDPMAGPQLAFGLGARGCFGKRFALLSLKIEFALMIWHFELLQTPKELSSYDAVQKFAREPRQCYVRLKVAE</sequence>
<proteinExistence type="inferred from homology"/>
<dbReference type="InterPro" id="IPR002403">
    <property type="entry name" value="Cyt_P450_E_grp-IV"/>
</dbReference>
<feature type="region of interest" description="Disordered" evidence="8">
    <location>
        <begin position="463"/>
        <end position="482"/>
    </location>
</feature>
<keyword evidence="6 7" id="KW-0503">Monooxygenase</keyword>
<keyword evidence="10" id="KW-1185">Reference proteome</keyword>
<dbReference type="InterPro" id="IPR017972">
    <property type="entry name" value="Cyt_P450_CS"/>
</dbReference>
<keyword evidence="3 7" id="KW-0349">Heme</keyword>
<protein>
    <recommendedName>
        <fullName evidence="11">Cytochrome P450</fullName>
    </recommendedName>
</protein>
<name>A0ABR4DJU7_9PEZI</name>
<dbReference type="Gene3D" id="1.10.630.10">
    <property type="entry name" value="Cytochrome P450"/>
    <property type="match status" value="1"/>
</dbReference>
<dbReference type="InterPro" id="IPR050121">
    <property type="entry name" value="Cytochrome_P450_monoxygenase"/>
</dbReference>
<evidence type="ECO:0000313" key="9">
    <source>
        <dbReference type="EMBL" id="KAL2270536.1"/>
    </source>
</evidence>
<evidence type="ECO:0000256" key="5">
    <source>
        <dbReference type="ARBA" id="ARBA00023004"/>
    </source>
</evidence>
<evidence type="ECO:0008006" key="11">
    <source>
        <dbReference type="Google" id="ProtNLM"/>
    </source>
</evidence>
<evidence type="ECO:0000313" key="10">
    <source>
        <dbReference type="Proteomes" id="UP001600064"/>
    </source>
</evidence>
<dbReference type="EMBL" id="JAZGUE010000002">
    <property type="protein sequence ID" value="KAL2270536.1"/>
    <property type="molecule type" value="Genomic_DNA"/>
</dbReference>
<dbReference type="PRINTS" id="PR00465">
    <property type="entry name" value="EP450IV"/>
</dbReference>
<comment type="cofactor">
    <cofactor evidence="1">
        <name>heme</name>
        <dbReference type="ChEBI" id="CHEBI:30413"/>
    </cofactor>
</comment>
<dbReference type="SUPFAM" id="SSF48264">
    <property type="entry name" value="Cytochrome P450"/>
    <property type="match status" value="1"/>
</dbReference>
<evidence type="ECO:0000256" key="3">
    <source>
        <dbReference type="ARBA" id="ARBA00022617"/>
    </source>
</evidence>
<dbReference type="PROSITE" id="PS00086">
    <property type="entry name" value="CYTOCHROME_P450"/>
    <property type="match status" value="1"/>
</dbReference>
<dbReference type="PANTHER" id="PTHR24305">
    <property type="entry name" value="CYTOCHROME P450"/>
    <property type="match status" value="1"/>
</dbReference>
<dbReference type="InterPro" id="IPR001128">
    <property type="entry name" value="Cyt_P450"/>
</dbReference>
<dbReference type="PANTHER" id="PTHR24305:SF232">
    <property type="entry name" value="P450, PUTATIVE (EUROFUNG)-RELATED"/>
    <property type="match status" value="1"/>
</dbReference>
<organism evidence="9 10">
    <name type="scientific">Remersonia thermophila</name>
    <dbReference type="NCBI Taxonomy" id="72144"/>
    <lineage>
        <taxon>Eukaryota</taxon>
        <taxon>Fungi</taxon>
        <taxon>Dikarya</taxon>
        <taxon>Ascomycota</taxon>
        <taxon>Pezizomycotina</taxon>
        <taxon>Sordariomycetes</taxon>
        <taxon>Sordariomycetidae</taxon>
        <taxon>Sordariales</taxon>
        <taxon>Sordariales incertae sedis</taxon>
        <taxon>Remersonia</taxon>
    </lineage>
</organism>
<dbReference type="PRINTS" id="PR00385">
    <property type="entry name" value="P450"/>
</dbReference>
<evidence type="ECO:0000256" key="7">
    <source>
        <dbReference type="RuleBase" id="RU000461"/>
    </source>
</evidence>
<evidence type="ECO:0000256" key="2">
    <source>
        <dbReference type="ARBA" id="ARBA00010617"/>
    </source>
</evidence>
<comment type="caution">
    <text evidence="9">The sequence shown here is derived from an EMBL/GenBank/DDBJ whole genome shotgun (WGS) entry which is preliminary data.</text>
</comment>
<reference evidence="9 10" key="1">
    <citation type="journal article" date="2024" name="Commun. Biol.">
        <title>Comparative genomic analysis of thermophilic fungi reveals convergent evolutionary adaptations and gene losses.</title>
        <authorList>
            <person name="Steindorff A.S."/>
            <person name="Aguilar-Pontes M.V."/>
            <person name="Robinson A.J."/>
            <person name="Andreopoulos B."/>
            <person name="LaButti K."/>
            <person name="Kuo A."/>
            <person name="Mondo S."/>
            <person name="Riley R."/>
            <person name="Otillar R."/>
            <person name="Haridas S."/>
            <person name="Lipzen A."/>
            <person name="Grimwood J."/>
            <person name="Schmutz J."/>
            <person name="Clum A."/>
            <person name="Reid I.D."/>
            <person name="Moisan M.C."/>
            <person name="Butler G."/>
            <person name="Nguyen T.T.M."/>
            <person name="Dewar K."/>
            <person name="Conant G."/>
            <person name="Drula E."/>
            <person name="Henrissat B."/>
            <person name="Hansel C."/>
            <person name="Singer S."/>
            <person name="Hutchinson M.I."/>
            <person name="de Vries R.P."/>
            <person name="Natvig D.O."/>
            <person name="Powell A.J."/>
            <person name="Tsang A."/>
            <person name="Grigoriev I.V."/>
        </authorList>
    </citation>
    <scope>NUCLEOTIDE SEQUENCE [LARGE SCALE GENOMIC DNA]</scope>
    <source>
        <strain evidence="9 10">ATCC 22073</strain>
    </source>
</reference>
<gene>
    <name evidence="9" type="ORF">VTJ83DRAFT_2720</name>
</gene>
<dbReference type="Pfam" id="PF00067">
    <property type="entry name" value="p450"/>
    <property type="match status" value="2"/>
</dbReference>
<dbReference type="InterPro" id="IPR036396">
    <property type="entry name" value="Cyt_P450_sf"/>
</dbReference>
<evidence type="ECO:0000256" key="4">
    <source>
        <dbReference type="ARBA" id="ARBA00022723"/>
    </source>
</evidence>
<keyword evidence="5 7" id="KW-0408">Iron</keyword>
<accession>A0ABR4DJU7</accession>
<evidence type="ECO:0000256" key="6">
    <source>
        <dbReference type="ARBA" id="ARBA00023033"/>
    </source>
</evidence>
<evidence type="ECO:0000256" key="1">
    <source>
        <dbReference type="ARBA" id="ARBA00001971"/>
    </source>
</evidence>
<keyword evidence="4 7" id="KW-0479">Metal-binding</keyword>
<dbReference type="RefSeq" id="XP_070869260.1">
    <property type="nucleotide sequence ID" value="XM_071009022.1"/>
</dbReference>
<dbReference type="Proteomes" id="UP001600064">
    <property type="component" value="Unassembled WGS sequence"/>
</dbReference>
<dbReference type="GeneID" id="98123666"/>
<keyword evidence="7" id="KW-0560">Oxidoreductase</keyword>